<gene>
    <name evidence="4" type="primary">LOC113076067</name>
</gene>
<dbReference type="GeneID" id="113076067"/>
<feature type="transmembrane region" description="Helical" evidence="2">
    <location>
        <begin position="271"/>
        <end position="292"/>
    </location>
</feature>
<evidence type="ECO:0000256" key="1">
    <source>
        <dbReference type="SAM" id="MobiDB-lite"/>
    </source>
</evidence>
<proteinExistence type="predicted"/>
<reference evidence="4" key="1">
    <citation type="submission" date="2025-08" db="UniProtKB">
        <authorList>
            <consortium name="RefSeq"/>
        </authorList>
    </citation>
    <scope>IDENTIFICATION</scope>
    <source>
        <strain evidence="4">Wakin</strain>
        <tissue evidence="4">Muscle</tissue>
    </source>
</reference>
<name>A0A6P6N882_CARAU</name>
<keyword evidence="3" id="KW-1185">Reference proteome</keyword>
<dbReference type="RefSeq" id="XP_026104516.1">
    <property type="nucleotide sequence ID" value="XM_026248731.1"/>
</dbReference>
<feature type="region of interest" description="Disordered" evidence="1">
    <location>
        <begin position="53"/>
        <end position="111"/>
    </location>
</feature>
<evidence type="ECO:0000256" key="2">
    <source>
        <dbReference type="SAM" id="Phobius"/>
    </source>
</evidence>
<feature type="region of interest" description="Disordered" evidence="1">
    <location>
        <begin position="301"/>
        <end position="331"/>
    </location>
</feature>
<dbReference type="PANTHER" id="PTHR21585:SF0">
    <property type="entry name" value="ARMADILLO-LIKE HELICAL DOMAIN-CONTAINING PROTEIN 4"/>
    <property type="match status" value="1"/>
</dbReference>
<feature type="compositionally biased region" description="Low complexity" evidence="1">
    <location>
        <begin position="73"/>
        <end position="90"/>
    </location>
</feature>
<feature type="compositionally biased region" description="Acidic residues" evidence="1">
    <location>
        <begin position="207"/>
        <end position="229"/>
    </location>
</feature>
<sequence>MTQTELRAAADVHAQIWFQLDGSTMFTAAALHSLLMVALCLVSWAVPHGRHPGDLHGEEKESSSSLMDRSRASDSSSLISSSQTSAADSTEAGDAHVPDSDFSSRPLDAPDTWTEADRLQTEEVSVSSPATMSSEDLPLIFEPFEDVTAPRASSGPSVAMTPAAVTVERMVSMDTDHTSSDIRLLGTKEPITERHPEAEHHGTTQQEPDEDEEEEEVDSDEEESEEDLTESTMAPPYSLIPPPPVWVQRNQGLVRSWVELIREKAGYVSGMLAPVGIGIAGALLLVGALYSIRAIHRRRNSFKHQRRKPPREVRSGPDNAMLLADSSEDEF</sequence>
<feature type="compositionally biased region" description="Basic and acidic residues" evidence="1">
    <location>
        <begin position="53"/>
        <end position="72"/>
    </location>
</feature>
<accession>A0A6P6N882</accession>
<keyword evidence="2" id="KW-0812">Transmembrane</keyword>
<dbReference type="PANTHER" id="PTHR21585">
    <property type="entry name" value="FULL-LENGTH CDNA CLONE CS0DC025YL05 OF NEUROBLASTOMA"/>
    <property type="match status" value="1"/>
</dbReference>
<keyword evidence="2" id="KW-0472">Membrane</keyword>
<protein>
    <submittedName>
        <fullName evidence="4">Armadillo-like helical domain-containing protein 4 isoform X1</fullName>
    </submittedName>
</protein>
<dbReference type="OrthoDB" id="9904542at2759"/>
<evidence type="ECO:0000313" key="3">
    <source>
        <dbReference type="Proteomes" id="UP000515129"/>
    </source>
</evidence>
<dbReference type="AlphaFoldDB" id="A0A6P6N882"/>
<evidence type="ECO:0000313" key="4">
    <source>
        <dbReference type="RefSeq" id="XP_026104516.1"/>
    </source>
</evidence>
<dbReference type="InterPro" id="IPR031524">
    <property type="entry name" value="ARMH4"/>
</dbReference>
<organism evidence="3 4">
    <name type="scientific">Carassius auratus</name>
    <name type="common">Goldfish</name>
    <dbReference type="NCBI Taxonomy" id="7957"/>
    <lineage>
        <taxon>Eukaryota</taxon>
        <taxon>Metazoa</taxon>
        <taxon>Chordata</taxon>
        <taxon>Craniata</taxon>
        <taxon>Vertebrata</taxon>
        <taxon>Euteleostomi</taxon>
        <taxon>Actinopterygii</taxon>
        <taxon>Neopterygii</taxon>
        <taxon>Teleostei</taxon>
        <taxon>Ostariophysi</taxon>
        <taxon>Cypriniformes</taxon>
        <taxon>Cyprinidae</taxon>
        <taxon>Cyprininae</taxon>
        <taxon>Carassius</taxon>
    </lineage>
</organism>
<dbReference type="KEGG" id="caua:113076067"/>
<feature type="compositionally biased region" description="Basic and acidic residues" evidence="1">
    <location>
        <begin position="190"/>
        <end position="202"/>
    </location>
</feature>
<dbReference type="Proteomes" id="UP000515129">
    <property type="component" value="Unplaced"/>
</dbReference>
<feature type="region of interest" description="Disordered" evidence="1">
    <location>
        <begin position="173"/>
        <end position="242"/>
    </location>
</feature>
<keyword evidence="2" id="KW-1133">Transmembrane helix</keyword>